<keyword evidence="1" id="KW-0472">Membrane</keyword>
<evidence type="ECO:0000313" key="3">
    <source>
        <dbReference type="Proteomes" id="UP000623010"/>
    </source>
</evidence>
<gene>
    <name evidence="2" type="ORF">GCM10010389_41860</name>
</gene>
<feature type="transmembrane region" description="Helical" evidence="1">
    <location>
        <begin position="21"/>
        <end position="38"/>
    </location>
</feature>
<keyword evidence="1" id="KW-1133">Transmembrane helix</keyword>
<protein>
    <submittedName>
        <fullName evidence="2">Uncharacterized protein</fullName>
    </submittedName>
</protein>
<reference evidence="2" key="2">
    <citation type="submission" date="2020-09" db="EMBL/GenBank/DDBJ databases">
        <authorList>
            <person name="Sun Q."/>
            <person name="Ohkuma M."/>
        </authorList>
    </citation>
    <scope>NUCLEOTIDE SEQUENCE</scope>
    <source>
        <strain evidence="2">JCM 5016</strain>
    </source>
</reference>
<sequence>MIHRSGNRSRQAAELLAARGARAAPTAAFAVVAGAAALRMPRSRTAAKVSGHTLQRAFALVLLAVAVFMPIDAVVT</sequence>
<evidence type="ECO:0000313" key="2">
    <source>
        <dbReference type="EMBL" id="GGZ98179.1"/>
    </source>
</evidence>
<proteinExistence type="predicted"/>
<organism evidence="2 3">
    <name type="scientific">Streptomyces echinoruber</name>
    <dbReference type="NCBI Taxonomy" id="68898"/>
    <lineage>
        <taxon>Bacteria</taxon>
        <taxon>Bacillati</taxon>
        <taxon>Actinomycetota</taxon>
        <taxon>Actinomycetes</taxon>
        <taxon>Kitasatosporales</taxon>
        <taxon>Streptomycetaceae</taxon>
        <taxon>Streptomyces</taxon>
    </lineage>
</organism>
<reference evidence="2" key="1">
    <citation type="journal article" date="2014" name="Int. J. Syst. Evol. Microbiol.">
        <title>Complete genome sequence of Corynebacterium casei LMG S-19264T (=DSM 44701T), isolated from a smear-ripened cheese.</title>
        <authorList>
            <consortium name="US DOE Joint Genome Institute (JGI-PGF)"/>
            <person name="Walter F."/>
            <person name="Albersmeier A."/>
            <person name="Kalinowski J."/>
            <person name="Ruckert C."/>
        </authorList>
    </citation>
    <scope>NUCLEOTIDE SEQUENCE</scope>
    <source>
        <strain evidence="2">JCM 5016</strain>
    </source>
</reference>
<accession>A0A918RGM8</accession>
<name>A0A918RGM8_9ACTN</name>
<evidence type="ECO:0000256" key="1">
    <source>
        <dbReference type="SAM" id="Phobius"/>
    </source>
</evidence>
<dbReference type="Proteomes" id="UP000623010">
    <property type="component" value="Unassembled WGS sequence"/>
</dbReference>
<keyword evidence="1" id="KW-0812">Transmembrane</keyword>
<dbReference type="RefSeq" id="WP_373303238.1">
    <property type="nucleotide sequence ID" value="NZ_BMWH01000017.1"/>
</dbReference>
<feature type="transmembrane region" description="Helical" evidence="1">
    <location>
        <begin position="58"/>
        <end position="75"/>
    </location>
</feature>
<keyword evidence="3" id="KW-1185">Reference proteome</keyword>
<dbReference type="EMBL" id="BMWH01000017">
    <property type="protein sequence ID" value="GGZ98179.1"/>
    <property type="molecule type" value="Genomic_DNA"/>
</dbReference>
<dbReference type="AlphaFoldDB" id="A0A918RGM8"/>
<comment type="caution">
    <text evidence="2">The sequence shown here is derived from an EMBL/GenBank/DDBJ whole genome shotgun (WGS) entry which is preliminary data.</text>
</comment>